<gene>
    <name evidence="1" type="ORF">AVEN_27530_1</name>
</gene>
<dbReference type="AlphaFoldDB" id="A0A4Y2J9Z4"/>
<accession>A0A4Y2J9Z4</accession>
<reference evidence="1 2" key="1">
    <citation type="journal article" date="2019" name="Sci. Rep.">
        <title>Orb-weaving spider Araneus ventricosus genome elucidates the spidroin gene catalogue.</title>
        <authorList>
            <person name="Kono N."/>
            <person name="Nakamura H."/>
            <person name="Ohtoshi R."/>
            <person name="Moran D.A.P."/>
            <person name="Shinohara A."/>
            <person name="Yoshida Y."/>
            <person name="Fujiwara M."/>
            <person name="Mori M."/>
            <person name="Tomita M."/>
            <person name="Arakawa K."/>
        </authorList>
    </citation>
    <scope>NUCLEOTIDE SEQUENCE [LARGE SCALE GENOMIC DNA]</scope>
</reference>
<dbReference type="Proteomes" id="UP000499080">
    <property type="component" value="Unassembled WGS sequence"/>
</dbReference>
<organism evidence="1 2">
    <name type="scientific">Araneus ventricosus</name>
    <name type="common">Orbweaver spider</name>
    <name type="synonym">Epeira ventricosa</name>
    <dbReference type="NCBI Taxonomy" id="182803"/>
    <lineage>
        <taxon>Eukaryota</taxon>
        <taxon>Metazoa</taxon>
        <taxon>Ecdysozoa</taxon>
        <taxon>Arthropoda</taxon>
        <taxon>Chelicerata</taxon>
        <taxon>Arachnida</taxon>
        <taxon>Araneae</taxon>
        <taxon>Araneomorphae</taxon>
        <taxon>Entelegynae</taxon>
        <taxon>Araneoidea</taxon>
        <taxon>Araneidae</taxon>
        <taxon>Araneus</taxon>
    </lineage>
</organism>
<sequence length="147" mass="16996">MRRSYHHQEILPPSRNITTIEILPPSRRRLDGLMASRDKSRAKQKEFTTDIWICALPEKIPKSTLDMDGQRLVKFGKEKGDYLHRFLFLSERFGVDVGINFKYASGYHTVGILFVPHAGDVLGIFFKEKKLLQNFWLVGDMIAEWAG</sequence>
<name>A0A4Y2J9Z4_ARAVE</name>
<evidence type="ECO:0000313" key="1">
    <source>
        <dbReference type="EMBL" id="GBM86764.1"/>
    </source>
</evidence>
<dbReference type="EMBL" id="BGPR01003337">
    <property type="protein sequence ID" value="GBM86764.1"/>
    <property type="molecule type" value="Genomic_DNA"/>
</dbReference>
<evidence type="ECO:0000313" key="2">
    <source>
        <dbReference type="Proteomes" id="UP000499080"/>
    </source>
</evidence>
<proteinExistence type="predicted"/>
<keyword evidence="2" id="KW-1185">Reference proteome</keyword>
<comment type="caution">
    <text evidence="1">The sequence shown here is derived from an EMBL/GenBank/DDBJ whole genome shotgun (WGS) entry which is preliminary data.</text>
</comment>
<protein>
    <submittedName>
        <fullName evidence="1">Uncharacterized protein</fullName>
    </submittedName>
</protein>